<dbReference type="EMBL" id="CP002154">
    <property type="protein sequence ID" value="ADM41252.1"/>
    <property type="molecule type" value="Genomic_DNA"/>
</dbReference>
<dbReference type="Proteomes" id="UP000002230">
    <property type="component" value="Chromosome"/>
</dbReference>
<reference evidence="3" key="1">
    <citation type="submission" date="2010-08" db="EMBL/GenBank/DDBJ databases">
        <title>Genome comparisons of Edwardsiella bacteria analysed using deep sequencing technology.</title>
        <authorList>
            <person name="van Soest J.J."/>
            <person name="Henkel C.V."/>
            <person name="Jansen H.J."/>
            <person name="van den Hondel C.A.M.J.J."/>
            <person name="Bloemberg G.V."/>
            <person name="Meijer A.H."/>
            <person name="Spaink H.P."/>
        </authorList>
    </citation>
    <scope>NUCLEOTIDE SEQUENCE [LARGE SCALE GENOMIC DNA]</scope>
    <source>
        <strain evidence="3">FL6-60</strain>
    </source>
</reference>
<feature type="region of interest" description="Disordered" evidence="1">
    <location>
        <begin position="29"/>
        <end position="52"/>
    </location>
</feature>
<sequence length="52" mass="5855">MVFSRSINGRRQAMACVRRMRLYSGTEQRIGAADSVETRPSLPAQRKSKGDK</sequence>
<name>A0A0H3DTH2_EDWTF</name>
<dbReference type="PATRIC" id="fig|718251.5.peg.1172"/>
<gene>
    <name evidence="2" type="ordered locus">ETAF_1137</name>
</gene>
<organism evidence="2 3">
    <name type="scientific">Edwardsiella tarda (strain FL6-60)</name>
    <dbReference type="NCBI Taxonomy" id="718251"/>
    <lineage>
        <taxon>Bacteria</taxon>
        <taxon>Pseudomonadati</taxon>
        <taxon>Pseudomonadota</taxon>
        <taxon>Gammaproteobacteria</taxon>
        <taxon>Enterobacterales</taxon>
        <taxon>Hafniaceae</taxon>
        <taxon>Edwardsiella</taxon>
    </lineage>
</organism>
<accession>A0A0H3DTH2</accession>
<dbReference type="AlphaFoldDB" id="A0A0H3DTH2"/>
<dbReference type="HOGENOM" id="CLU_3079370_0_0_6"/>
<keyword evidence="3" id="KW-1185">Reference proteome</keyword>
<proteinExistence type="predicted"/>
<protein>
    <submittedName>
        <fullName evidence="2">Uncharacterized protein</fullName>
    </submittedName>
</protein>
<dbReference type="KEGG" id="etd:ETAF_1137"/>
<evidence type="ECO:0000256" key="1">
    <source>
        <dbReference type="SAM" id="MobiDB-lite"/>
    </source>
</evidence>
<evidence type="ECO:0000313" key="2">
    <source>
        <dbReference type="EMBL" id="ADM41252.1"/>
    </source>
</evidence>
<evidence type="ECO:0000313" key="3">
    <source>
        <dbReference type="Proteomes" id="UP000002230"/>
    </source>
</evidence>
<reference evidence="2 3" key="2">
    <citation type="journal article" date="2011" name="BMC Immunol.">
        <title>Comparison of static immersion and intravenous injection systems for exposure of zebrafish embryos to the natural pathogen Edwardsiella tarda.</title>
        <authorList>
            <person name="van Soest J.J."/>
            <person name="Stockhammer O.W."/>
            <person name="Ordas A."/>
            <person name="Bloemberg G.V."/>
            <person name="Spaink H.P."/>
            <person name="Meijer A.H."/>
        </authorList>
    </citation>
    <scope>NUCLEOTIDE SEQUENCE [LARGE SCALE GENOMIC DNA]</scope>
    <source>
        <strain evidence="2 3">FL6-60</strain>
    </source>
</reference>